<name>A0A0U1P488_9BACI</name>
<sequence>MFSFESESVLAIDREDLITVLKMRFGMITGEMIEKIYEIDNMNTLQRLIIAAANAANWKIFLEEFHSEEESFRLLGENFNPIRDWLKERDGIDGKETK</sequence>
<protein>
    <submittedName>
        <fullName evidence="1">Uncharacterized protein</fullName>
    </submittedName>
</protein>
<keyword evidence="2" id="KW-1185">Reference proteome</keyword>
<accession>A0A0U1P488</accession>
<dbReference type="STRING" id="1499688.BN000_05002"/>
<organism evidence="1 2">
    <name type="scientific">Neobacillus massiliamazoniensis</name>
    <dbReference type="NCBI Taxonomy" id="1499688"/>
    <lineage>
        <taxon>Bacteria</taxon>
        <taxon>Bacillati</taxon>
        <taxon>Bacillota</taxon>
        <taxon>Bacilli</taxon>
        <taxon>Bacillales</taxon>
        <taxon>Bacillaceae</taxon>
        <taxon>Neobacillus</taxon>
    </lineage>
</organism>
<gene>
    <name evidence="1" type="ORF">BN000_05002</name>
</gene>
<dbReference type="OrthoDB" id="2382411at2"/>
<evidence type="ECO:0000313" key="2">
    <source>
        <dbReference type="Proteomes" id="UP000199087"/>
    </source>
</evidence>
<dbReference type="AlphaFoldDB" id="A0A0U1P488"/>
<evidence type="ECO:0000313" key="1">
    <source>
        <dbReference type="EMBL" id="CRK84943.1"/>
    </source>
</evidence>
<dbReference type="EMBL" id="CVRB01000006">
    <property type="protein sequence ID" value="CRK84943.1"/>
    <property type="molecule type" value="Genomic_DNA"/>
</dbReference>
<proteinExistence type="predicted"/>
<dbReference type="RefSeq" id="WP_090639423.1">
    <property type="nucleotide sequence ID" value="NZ_CVRB01000006.1"/>
</dbReference>
<dbReference type="Proteomes" id="UP000199087">
    <property type="component" value="Unassembled WGS sequence"/>
</dbReference>
<reference evidence="2" key="1">
    <citation type="submission" date="2015-05" db="EMBL/GenBank/DDBJ databases">
        <authorList>
            <person name="Urmite Genomes"/>
        </authorList>
    </citation>
    <scope>NUCLEOTIDE SEQUENCE [LARGE SCALE GENOMIC DNA]</scope>
    <source>
        <strain evidence="2">LF1</strain>
    </source>
</reference>